<evidence type="ECO:0000256" key="1">
    <source>
        <dbReference type="SAM" id="Phobius"/>
    </source>
</evidence>
<feature type="transmembrane region" description="Helical" evidence="1">
    <location>
        <begin position="102"/>
        <end position="122"/>
    </location>
</feature>
<reference evidence="2 3" key="1">
    <citation type="submission" date="2016-11" db="EMBL/GenBank/DDBJ databases">
        <authorList>
            <person name="Jaros S."/>
            <person name="Januszkiewicz K."/>
            <person name="Wedrychowicz H."/>
        </authorList>
    </citation>
    <scope>NUCLEOTIDE SEQUENCE [LARGE SCALE GENOMIC DNA]</scope>
    <source>
        <strain evidence="2 3">DSM 22807</strain>
    </source>
</reference>
<dbReference type="Proteomes" id="UP000184232">
    <property type="component" value="Unassembled WGS sequence"/>
</dbReference>
<keyword evidence="1" id="KW-0812">Transmembrane</keyword>
<proteinExistence type="predicted"/>
<keyword evidence="1" id="KW-1133">Transmembrane helix</keyword>
<dbReference type="STRING" id="683124.SAMN05444337_1996"/>
<feature type="transmembrane region" description="Helical" evidence="1">
    <location>
        <begin position="20"/>
        <end position="41"/>
    </location>
</feature>
<evidence type="ECO:0000313" key="3">
    <source>
        <dbReference type="Proteomes" id="UP000184232"/>
    </source>
</evidence>
<sequence>MPLIVFLFYYFKGGKIEKSIFNFLPFIVLMFFATFVECHFFKYSVKKWIRLYDFLEFYTLLWFFYKEIKLKKLYSFFSLSYLLLYIYLIITWDNTKIADQPLVIFTILLVLVSGILWFINVFKNFEETPLYKRTGFYIIGVILFYILSTSLSFLFTEYFWKNNRENAFILRNIILSFNTISRIIITVTLLKFLKFDKNESKF</sequence>
<dbReference type="EMBL" id="FQZH01000003">
    <property type="protein sequence ID" value="SHJ42781.1"/>
    <property type="molecule type" value="Genomic_DNA"/>
</dbReference>
<feature type="transmembrane region" description="Helical" evidence="1">
    <location>
        <begin position="168"/>
        <end position="193"/>
    </location>
</feature>
<dbReference type="AlphaFoldDB" id="A0A1M6J7Y6"/>
<organism evidence="2 3">
    <name type="scientific">Flavobacterium haoranii</name>
    <dbReference type="NCBI Taxonomy" id="683124"/>
    <lineage>
        <taxon>Bacteria</taxon>
        <taxon>Pseudomonadati</taxon>
        <taxon>Bacteroidota</taxon>
        <taxon>Flavobacteriia</taxon>
        <taxon>Flavobacteriales</taxon>
        <taxon>Flavobacteriaceae</taxon>
        <taxon>Flavobacterium</taxon>
    </lineage>
</organism>
<protein>
    <submittedName>
        <fullName evidence="2">Uncharacterized protein</fullName>
    </submittedName>
</protein>
<accession>A0A1M6J7Y6</accession>
<gene>
    <name evidence="2" type="ORF">SAMN05444337_1996</name>
</gene>
<name>A0A1M6J7Y6_9FLAO</name>
<keyword evidence="3" id="KW-1185">Reference proteome</keyword>
<evidence type="ECO:0000313" key="2">
    <source>
        <dbReference type="EMBL" id="SHJ42781.1"/>
    </source>
</evidence>
<feature type="transmembrane region" description="Helical" evidence="1">
    <location>
        <begin position="73"/>
        <end position="90"/>
    </location>
</feature>
<feature type="transmembrane region" description="Helical" evidence="1">
    <location>
        <begin position="134"/>
        <end position="156"/>
    </location>
</feature>
<keyword evidence="1" id="KW-0472">Membrane</keyword>